<dbReference type="AlphaFoldDB" id="A0A0B7HPZ2"/>
<dbReference type="SUPFAM" id="SSF56935">
    <property type="entry name" value="Porins"/>
    <property type="match status" value="1"/>
</dbReference>
<evidence type="ECO:0000256" key="5">
    <source>
        <dbReference type="ARBA" id="ARBA00022729"/>
    </source>
</evidence>
<dbReference type="RefSeq" id="WP_018279815.1">
    <property type="nucleotide sequence ID" value="NZ_CDOF01000037.1"/>
</dbReference>
<dbReference type="InterPro" id="IPR037066">
    <property type="entry name" value="Plug_dom_sf"/>
</dbReference>
<dbReference type="Gene3D" id="2.40.170.20">
    <property type="entry name" value="TonB-dependent receptor, beta-barrel domain"/>
    <property type="match status" value="1"/>
</dbReference>
<dbReference type="Proteomes" id="UP000038083">
    <property type="component" value="Unassembled WGS sequence"/>
</dbReference>
<dbReference type="SUPFAM" id="SSF49464">
    <property type="entry name" value="Carboxypeptidase regulatory domain-like"/>
    <property type="match status" value="1"/>
</dbReference>
<evidence type="ECO:0000256" key="2">
    <source>
        <dbReference type="ARBA" id="ARBA00022448"/>
    </source>
</evidence>
<dbReference type="Gene3D" id="2.60.40.1120">
    <property type="entry name" value="Carboxypeptidase-like, regulatory domain"/>
    <property type="match status" value="1"/>
</dbReference>
<evidence type="ECO:0000256" key="4">
    <source>
        <dbReference type="ARBA" id="ARBA00022692"/>
    </source>
</evidence>
<sequence>MKEKLIWTVSFFFLALQIALAQEKTITGVVKDEQGEPLPGITVTIKGTTKGVATDFDGNYKIKAKVGDILHFIGIGLKSVDRLVSASTSKFDVVMHLETEELEEVVVTAYGTQNKASVAGSIQTIKSDQIAKAQSANVIQSLSGKAAGVQVRNTSGQPGEGSEVRFRGVGSISASNNPLYVVDGVPFDGDISSISSQDIESITFLKDASANALYGSRGANGVVVVTTKKGTGGKLRVTYETKLGINTRAVPDYDVITDPREYYQLEFQRRKLGAWVAKNTLTEAEASLSAANSLVGSIGYNIFDVPNDQVIDPTTGLVNPNADIVYQDDWHKALFRTGVKREHYISLMQGGEKVNSYLSLGYLKEDGYVLNSGFDRVTARTNLDFKLNNNIKLGTNLNYAYTFQKSPQAGKVSTNFSNLFSWTRNAAPIFPIYARDRYGNLKYDAKGDIIYDFGRGETENFDGSKTKRAYIENMNPYATTLKNTQTNESHTLGARAYASINFLKDFNFTYNLGYDLQADNRLRYGWEVGGDSAPYGGSITNATRFRTSLINNQLLSWKKTIGNHNIELMVGHESTQMLSKMLSGNKTKVVVSEKVFISNATKFGALYGYNDDYQTEGYLSKLTYSYDNKYHINGSFRRDASSVFHPDHRWGNFYGIGGAWIVTNEGFFPKINAVNNLKLKASYGEQGNDNILYPGYVSFDHRHHFSFSRNYKPYLTQYDITPDANGNPSLREAYLGSKDLKWEVSKNFNAGFEARFFNRVNLEFEYFERAVSDMLYNFPQQPSSGNPTISKNIGDMENKGFEVTLDVDVIKKNDVNLNLWANATHYKNKITRLPEPFTNGNYRFAEGKSAYTFYIREFVGVDEATGQGMWYKGETNSNGEAEGEKTTLIGKYSEATKFLSDKTAHPDVYGGFGLRFDYKNWSFSTGFAYQFGGYVYDGVYAGLFVEQEGFGSSGHNFHKDVYKTWNFNNRKASLPRMTTADSNQYGGSDLFLTKADYISWEDVSLSYDLKNEQLQKIGLESVTMSLIGSNLWVWSKRQGLDPRMTSLSNGGTQNVYSLYRTISFGISAKF</sequence>
<protein>
    <submittedName>
        <fullName evidence="11">TonB-dependent receptor plug</fullName>
    </submittedName>
</protein>
<feature type="chain" id="PRO_5009757826" evidence="9">
    <location>
        <begin position="22"/>
        <end position="1070"/>
    </location>
</feature>
<dbReference type="Pfam" id="PF07715">
    <property type="entry name" value="Plug"/>
    <property type="match status" value="1"/>
</dbReference>
<dbReference type="InterPro" id="IPR023996">
    <property type="entry name" value="TonB-dep_OMP_SusC/RagA"/>
</dbReference>
<keyword evidence="5 9" id="KW-0732">Signal</keyword>
<reference evidence="11 12" key="1">
    <citation type="submission" date="2015-01" db="EMBL/GenBank/DDBJ databases">
        <authorList>
            <person name="MANFREDI Pablo"/>
        </authorList>
    </citation>
    <scope>NUCLEOTIDE SEQUENCE [LARGE SCALE GENOMIC DNA]</scope>
    <source>
        <strain evidence="11 12">Ccy74</strain>
    </source>
</reference>
<evidence type="ECO:0000256" key="9">
    <source>
        <dbReference type="SAM" id="SignalP"/>
    </source>
</evidence>
<dbReference type="Pfam" id="PF13715">
    <property type="entry name" value="CarbopepD_reg_2"/>
    <property type="match status" value="1"/>
</dbReference>
<keyword evidence="4 8" id="KW-0812">Transmembrane</keyword>
<dbReference type="NCBIfam" id="TIGR04056">
    <property type="entry name" value="OMP_RagA_SusC"/>
    <property type="match status" value="1"/>
</dbReference>
<dbReference type="NCBIfam" id="TIGR04057">
    <property type="entry name" value="SusC_RagA_signa"/>
    <property type="match status" value="1"/>
</dbReference>
<dbReference type="PANTHER" id="PTHR30069">
    <property type="entry name" value="TONB-DEPENDENT OUTER MEMBRANE RECEPTOR"/>
    <property type="match status" value="1"/>
</dbReference>
<comment type="similarity">
    <text evidence="8">Belongs to the TonB-dependent receptor family.</text>
</comment>
<dbReference type="OrthoDB" id="9768177at2"/>
<dbReference type="InterPro" id="IPR039426">
    <property type="entry name" value="TonB-dep_rcpt-like"/>
</dbReference>
<evidence type="ECO:0000256" key="8">
    <source>
        <dbReference type="PROSITE-ProRule" id="PRU01360"/>
    </source>
</evidence>
<dbReference type="GO" id="GO:0044718">
    <property type="term" value="P:siderophore transmembrane transport"/>
    <property type="evidence" value="ECO:0007669"/>
    <property type="project" value="TreeGrafter"/>
</dbReference>
<dbReference type="GO" id="GO:0015344">
    <property type="term" value="F:siderophore uptake transmembrane transporter activity"/>
    <property type="evidence" value="ECO:0007669"/>
    <property type="project" value="TreeGrafter"/>
</dbReference>
<evidence type="ECO:0000256" key="3">
    <source>
        <dbReference type="ARBA" id="ARBA00022452"/>
    </source>
</evidence>
<evidence type="ECO:0000256" key="6">
    <source>
        <dbReference type="ARBA" id="ARBA00023136"/>
    </source>
</evidence>
<feature type="signal peptide" evidence="9">
    <location>
        <begin position="1"/>
        <end position="21"/>
    </location>
</feature>
<evidence type="ECO:0000259" key="10">
    <source>
        <dbReference type="Pfam" id="PF07715"/>
    </source>
</evidence>
<comment type="subcellular location">
    <subcellularLocation>
        <location evidence="1 8">Cell outer membrane</location>
        <topology evidence="1 8">Multi-pass membrane protein</topology>
    </subcellularLocation>
</comment>
<dbReference type="InterPro" id="IPR036942">
    <property type="entry name" value="Beta-barrel_TonB_sf"/>
</dbReference>
<name>A0A0B7HPZ2_9FLAO</name>
<feature type="domain" description="TonB-dependent receptor plug" evidence="10">
    <location>
        <begin position="115"/>
        <end position="222"/>
    </location>
</feature>
<keyword evidence="2 8" id="KW-0813">Transport</keyword>
<proteinExistence type="inferred from homology"/>
<evidence type="ECO:0000313" key="11">
    <source>
        <dbReference type="EMBL" id="CEN39278.1"/>
    </source>
</evidence>
<dbReference type="InterPro" id="IPR012910">
    <property type="entry name" value="Plug_dom"/>
</dbReference>
<keyword evidence="11" id="KW-0675">Receptor</keyword>
<dbReference type="GO" id="GO:0009279">
    <property type="term" value="C:cell outer membrane"/>
    <property type="evidence" value="ECO:0007669"/>
    <property type="project" value="UniProtKB-SubCell"/>
</dbReference>
<evidence type="ECO:0000256" key="7">
    <source>
        <dbReference type="ARBA" id="ARBA00023237"/>
    </source>
</evidence>
<keyword evidence="7 8" id="KW-0998">Cell outer membrane</keyword>
<keyword evidence="3 8" id="KW-1134">Transmembrane beta strand</keyword>
<accession>A0A0B7HPZ2</accession>
<dbReference type="InterPro" id="IPR023997">
    <property type="entry name" value="TonB-dep_OMP_SusC/RagA_CS"/>
</dbReference>
<dbReference type="Gene3D" id="2.170.130.10">
    <property type="entry name" value="TonB-dependent receptor, plug domain"/>
    <property type="match status" value="1"/>
</dbReference>
<keyword evidence="6 8" id="KW-0472">Membrane</keyword>
<gene>
    <name evidence="11" type="ORF">CCYN74_330032</name>
</gene>
<organism evidence="11 12">
    <name type="scientific">Capnocytophaga cynodegmi</name>
    <dbReference type="NCBI Taxonomy" id="28189"/>
    <lineage>
        <taxon>Bacteria</taxon>
        <taxon>Pseudomonadati</taxon>
        <taxon>Bacteroidota</taxon>
        <taxon>Flavobacteriia</taxon>
        <taxon>Flavobacteriales</taxon>
        <taxon>Flavobacteriaceae</taxon>
        <taxon>Capnocytophaga</taxon>
    </lineage>
</organism>
<dbReference type="PANTHER" id="PTHR30069:SF29">
    <property type="entry name" value="HEMOGLOBIN AND HEMOGLOBIN-HAPTOGLOBIN-BINDING PROTEIN 1-RELATED"/>
    <property type="match status" value="1"/>
</dbReference>
<dbReference type="InterPro" id="IPR008969">
    <property type="entry name" value="CarboxyPept-like_regulatory"/>
</dbReference>
<evidence type="ECO:0000313" key="12">
    <source>
        <dbReference type="Proteomes" id="UP000038083"/>
    </source>
</evidence>
<dbReference type="PROSITE" id="PS52016">
    <property type="entry name" value="TONB_DEPENDENT_REC_3"/>
    <property type="match status" value="1"/>
</dbReference>
<dbReference type="EMBL" id="CDOG01000027">
    <property type="protein sequence ID" value="CEN39278.1"/>
    <property type="molecule type" value="Genomic_DNA"/>
</dbReference>
<evidence type="ECO:0000256" key="1">
    <source>
        <dbReference type="ARBA" id="ARBA00004571"/>
    </source>
</evidence>
<dbReference type="FunFam" id="2.170.130.10:FF:000003">
    <property type="entry name" value="SusC/RagA family TonB-linked outer membrane protein"/>
    <property type="match status" value="1"/>
</dbReference>